<comment type="similarity">
    <text evidence="1 6">Belongs to the peptidase S1B family.</text>
</comment>
<evidence type="ECO:0000256" key="6">
    <source>
        <dbReference type="RuleBase" id="RU004296"/>
    </source>
</evidence>
<keyword evidence="5 6" id="KW-0720">Serine protease</keyword>
<evidence type="ECO:0000256" key="1">
    <source>
        <dbReference type="ARBA" id="ARBA00008764"/>
    </source>
</evidence>
<dbReference type="STRING" id="985054.SAMN05444358_1011191"/>
<dbReference type="AlphaFoldDB" id="A0A1H2UNH5"/>
<dbReference type="Proteomes" id="UP000183400">
    <property type="component" value="Unassembled WGS sequence"/>
</dbReference>
<name>A0A1H2UNH5_9RHOB</name>
<dbReference type="RefSeq" id="WP_074735223.1">
    <property type="nucleotide sequence ID" value="NZ_FNNP01000001.1"/>
</dbReference>
<dbReference type="Pfam" id="PF00089">
    <property type="entry name" value="Trypsin"/>
    <property type="match status" value="1"/>
</dbReference>
<dbReference type="InterPro" id="IPR009003">
    <property type="entry name" value="Peptidase_S1_PA"/>
</dbReference>
<dbReference type="PROSITE" id="PS00134">
    <property type="entry name" value="TRYPSIN_HIS"/>
    <property type="match status" value="1"/>
</dbReference>
<dbReference type="InterPro" id="IPR001254">
    <property type="entry name" value="Trypsin_dom"/>
</dbReference>
<feature type="signal peptide" evidence="6">
    <location>
        <begin position="1"/>
        <end position="18"/>
    </location>
</feature>
<sequence length="258" mass="27257">MRWLSVLGLLVWVQVALAQGQFTSVWEPVCTMGQDAAAGCSDIRAREILDASADPWSAIGRVNFASRSQRSHCTGVLVSERLVLTAAHCLYNSARNGWIPPESIRFAAGYQRGEAAAVSTVTIYRMDAEQGDGGNFNNRADLDWAILELTDPIGAQVGFLGISQTVPQTGMFAGYPGLRPHVLSRTPDCVPGPAGDGLMHAICPVMMGDSGAPLLVQTDAGLAVAGILSRIAPTPDGIDALFLSVRLFELGAPPSQVP</sequence>
<feature type="domain" description="Peptidase S1" evidence="7">
    <location>
        <begin position="36"/>
        <end position="248"/>
    </location>
</feature>
<evidence type="ECO:0000256" key="3">
    <source>
        <dbReference type="ARBA" id="ARBA00022729"/>
    </source>
</evidence>
<dbReference type="PANTHER" id="PTHR15462">
    <property type="entry name" value="SERINE PROTEASE"/>
    <property type="match status" value="1"/>
</dbReference>
<accession>A0A1H2UNH5</accession>
<reference evidence="9" key="1">
    <citation type="submission" date="2016-10" db="EMBL/GenBank/DDBJ databases">
        <authorList>
            <person name="Varghese N."/>
            <person name="Submissions S."/>
        </authorList>
    </citation>
    <scope>NUCLEOTIDE SEQUENCE [LARGE SCALE GENOMIC DNA]</scope>
    <source>
        <strain evidence="9">DSM 27839</strain>
    </source>
</reference>
<keyword evidence="3 6" id="KW-0732">Signal</keyword>
<dbReference type="SUPFAM" id="SSF50494">
    <property type="entry name" value="Trypsin-like serine proteases"/>
    <property type="match status" value="1"/>
</dbReference>
<proteinExistence type="inferred from homology"/>
<evidence type="ECO:0000313" key="8">
    <source>
        <dbReference type="EMBL" id="SDW57518.1"/>
    </source>
</evidence>
<dbReference type="InterPro" id="IPR018114">
    <property type="entry name" value="TRYPSIN_HIS"/>
</dbReference>
<evidence type="ECO:0000256" key="2">
    <source>
        <dbReference type="ARBA" id="ARBA00022670"/>
    </source>
</evidence>
<organism evidence="8 9">
    <name type="scientific">Ruegeria halocynthiae</name>
    <dbReference type="NCBI Taxonomy" id="985054"/>
    <lineage>
        <taxon>Bacteria</taxon>
        <taxon>Pseudomonadati</taxon>
        <taxon>Pseudomonadota</taxon>
        <taxon>Alphaproteobacteria</taxon>
        <taxon>Rhodobacterales</taxon>
        <taxon>Roseobacteraceae</taxon>
        <taxon>Ruegeria</taxon>
    </lineage>
</organism>
<gene>
    <name evidence="8" type="ORF">SAMN05444358_1011191</name>
</gene>
<dbReference type="InterPro" id="IPR043504">
    <property type="entry name" value="Peptidase_S1_PA_chymotrypsin"/>
</dbReference>
<dbReference type="PANTHER" id="PTHR15462:SF8">
    <property type="entry name" value="SERINE PROTEASE"/>
    <property type="match status" value="1"/>
</dbReference>
<evidence type="ECO:0000259" key="7">
    <source>
        <dbReference type="PROSITE" id="PS50240"/>
    </source>
</evidence>
<protein>
    <recommendedName>
        <fullName evidence="6">Serine protease</fullName>
        <ecNumber evidence="6">3.4.21.-</ecNumber>
    </recommendedName>
</protein>
<dbReference type="InterPro" id="IPR050966">
    <property type="entry name" value="Glutamyl_endopeptidase"/>
</dbReference>
<dbReference type="EC" id="3.4.21.-" evidence="6"/>
<dbReference type="InterPro" id="IPR008256">
    <property type="entry name" value="Peptidase_S1B"/>
</dbReference>
<dbReference type="Gene3D" id="2.40.10.10">
    <property type="entry name" value="Trypsin-like serine proteases"/>
    <property type="match status" value="2"/>
</dbReference>
<keyword evidence="2 6" id="KW-0645">Protease</keyword>
<evidence type="ECO:0000256" key="4">
    <source>
        <dbReference type="ARBA" id="ARBA00022801"/>
    </source>
</evidence>
<feature type="chain" id="PRO_5010007171" description="Serine protease" evidence="6">
    <location>
        <begin position="19"/>
        <end position="258"/>
    </location>
</feature>
<dbReference type="OrthoDB" id="267336at2"/>
<keyword evidence="4 6" id="KW-0378">Hydrolase</keyword>
<keyword evidence="9" id="KW-1185">Reference proteome</keyword>
<evidence type="ECO:0000313" key="9">
    <source>
        <dbReference type="Proteomes" id="UP000183400"/>
    </source>
</evidence>
<evidence type="ECO:0000256" key="5">
    <source>
        <dbReference type="ARBA" id="ARBA00022825"/>
    </source>
</evidence>
<dbReference type="GO" id="GO:0006508">
    <property type="term" value="P:proteolysis"/>
    <property type="evidence" value="ECO:0007669"/>
    <property type="project" value="UniProtKB-KW"/>
</dbReference>
<dbReference type="EMBL" id="FNNP01000001">
    <property type="protein sequence ID" value="SDW57518.1"/>
    <property type="molecule type" value="Genomic_DNA"/>
</dbReference>
<dbReference type="PRINTS" id="PR00839">
    <property type="entry name" value="V8PROTEASE"/>
</dbReference>
<dbReference type="PROSITE" id="PS50240">
    <property type="entry name" value="TRYPSIN_DOM"/>
    <property type="match status" value="1"/>
</dbReference>
<dbReference type="GO" id="GO:0004252">
    <property type="term" value="F:serine-type endopeptidase activity"/>
    <property type="evidence" value="ECO:0007669"/>
    <property type="project" value="InterPro"/>
</dbReference>